<comment type="caution">
    <text evidence="1">The sequence shown here is derived from an EMBL/GenBank/DDBJ whole genome shotgun (WGS) entry which is preliminary data.</text>
</comment>
<sequence length="265" mass="30007">MLSSKDEVNLKNIAGNDVSIFLYRFELRGNGIDFVLNQAIAEDMYPDIDEKMKPLVHACCETLSRYRQFSAGNTIMDGNFLVTGEFEVMLSKGLGRHFAQDEKVRLFQDAKNIADLLAVVMDRGTQELKKGKRLHLSPIDNTPNPRKIKKELEKLGKTKHQQAKIQWLAEGVQLRPGLRQLRPDDLPPDVTASSGYDHRGLCYVFDHKIFGELGRIVLIKVGEQEMLMQADLYLGQENQEPAIGKKKKEIFEKVVTTVNACFDGL</sequence>
<dbReference type="AlphaFoldDB" id="A0A2S5CLW2"/>
<name>A0A2S5CLW2_9GAMM</name>
<evidence type="ECO:0000313" key="1">
    <source>
        <dbReference type="EMBL" id="POZ51809.1"/>
    </source>
</evidence>
<accession>A0A2S5CLW2</accession>
<evidence type="ECO:0000313" key="4">
    <source>
        <dbReference type="Proteomes" id="UP000237423"/>
    </source>
</evidence>
<dbReference type="EMBL" id="PGFZ01000003">
    <property type="protein sequence ID" value="POZ52297.1"/>
    <property type="molecule type" value="Genomic_DNA"/>
</dbReference>
<dbReference type="EMBL" id="PGFZ01000005">
    <property type="protein sequence ID" value="POZ51809.1"/>
    <property type="molecule type" value="Genomic_DNA"/>
</dbReference>
<proteinExistence type="predicted"/>
<protein>
    <submittedName>
        <fullName evidence="1">Uncharacterized protein</fullName>
    </submittedName>
</protein>
<dbReference type="Proteomes" id="UP000237423">
    <property type="component" value="Unassembled WGS sequence"/>
</dbReference>
<dbReference type="EMBL" id="PGFZ01000001">
    <property type="protein sequence ID" value="POZ53020.1"/>
    <property type="molecule type" value="Genomic_DNA"/>
</dbReference>
<organism evidence="1 4">
    <name type="scientific">Methylovulum psychrotolerans</name>
    <dbReference type="NCBI Taxonomy" id="1704499"/>
    <lineage>
        <taxon>Bacteria</taxon>
        <taxon>Pseudomonadati</taxon>
        <taxon>Pseudomonadota</taxon>
        <taxon>Gammaproteobacteria</taxon>
        <taxon>Methylococcales</taxon>
        <taxon>Methylococcaceae</taxon>
        <taxon>Methylovulum</taxon>
    </lineage>
</organism>
<reference evidence="1 4" key="1">
    <citation type="submission" date="2017-11" db="EMBL/GenBank/DDBJ databases">
        <title>Draft Genome Sequence of Methylobacter psychrotolerans Sph1T, an Obligate Methanotroph from Low-Temperature Environments.</title>
        <authorList>
            <person name="Oshkin I.Y."/>
            <person name="Miroshnikov K."/>
            <person name="Belova S.E."/>
            <person name="Korzhenkov A."/>
            <person name="Toshchakov S.V."/>
            <person name="Dedysh S.N."/>
        </authorList>
    </citation>
    <scope>NUCLEOTIDE SEQUENCE [LARGE SCALE GENOMIC DNA]</scope>
    <source>
        <strain evidence="1 4">Sph1</strain>
    </source>
</reference>
<evidence type="ECO:0000313" key="3">
    <source>
        <dbReference type="EMBL" id="POZ53020.1"/>
    </source>
</evidence>
<gene>
    <name evidence="3" type="ORF">AADEFJLK_00029</name>
    <name evidence="2" type="ORF">AADEFJLK_01772</name>
    <name evidence="1" type="ORF">AADEFJLK_02683</name>
</gene>
<evidence type="ECO:0000313" key="2">
    <source>
        <dbReference type="EMBL" id="POZ52297.1"/>
    </source>
</evidence>